<feature type="transmembrane region" description="Helical" evidence="9">
    <location>
        <begin position="182"/>
        <end position="203"/>
    </location>
</feature>
<reference evidence="11" key="1">
    <citation type="submission" date="2022-08" db="UniProtKB">
        <authorList>
            <consortium name="EnsemblMetazoa"/>
        </authorList>
    </citation>
    <scope>IDENTIFICATION</scope>
    <source>
        <strain evidence="11">05x7-T-G4-1.051#20</strain>
    </source>
</reference>
<dbReference type="PANTHER" id="PTHR24243:SF233">
    <property type="entry name" value="THYROTROPIN-RELEASING HORMONE RECEPTOR"/>
    <property type="match status" value="1"/>
</dbReference>
<dbReference type="PROSITE" id="PS50262">
    <property type="entry name" value="G_PROTEIN_RECEP_F1_2"/>
    <property type="match status" value="1"/>
</dbReference>
<feature type="transmembrane region" description="Helical" evidence="9">
    <location>
        <begin position="143"/>
        <end position="162"/>
    </location>
</feature>
<dbReference type="Gene3D" id="1.20.1070.10">
    <property type="entry name" value="Rhodopsin 7-helix transmembrane proteins"/>
    <property type="match status" value="1"/>
</dbReference>
<comment type="subcellular location">
    <subcellularLocation>
        <location evidence="1">Membrane</location>
        <topology evidence="1">Multi-pass membrane protein</topology>
    </subcellularLocation>
</comment>
<evidence type="ECO:0000313" key="12">
    <source>
        <dbReference type="Proteomes" id="UP000005408"/>
    </source>
</evidence>
<name>A0A8W8I4K3_MAGGI</name>
<dbReference type="Proteomes" id="UP000005408">
    <property type="component" value="Unassembled WGS sequence"/>
</dbReference>
<keyword evidence="4" id="KW-0297">G-protein coupled receptor</keyword>
<dbReference type="EnsemblMetazoa" id="G12551.11">
    <property type="protein sequence ID" value="G12551.11:cds"/>
    <property type="gene ID" value="G12551"/>
</dbReference>
<dbReference type="SUPFAM" id="SSF81321">
    <property type="entry name" value="Family A G protein-coupled receptor-like"/>
    <property type="match status" value="1"/>
</dbReference>
<dbReference type="InterPro" id="IPR000276">
    <property type="entry name" value="GPCR_Rhodpsn"/>
</dbReference>
<keyword evidence="5 9" id="KW-0472">Membrane</keyword>
<evidence type="ECO:0000256" key="3">
    <source>
        <dbReference type="ARBA" id="ARBA00022989"/>
    </source>
</evidence>
<keyword evidence="6" id="KW-0675">Receptor</keyword>
<evidence type="ECO:0000259" key="10">
    <source>
        <dbReference type="PROSITE" id="PS50262"/>
    </source>
</evidence>
<dbReference type="PANTHER" id="PTHR24243">
    <property type="entry name" value="G-PROTEIN COUPLED RECEPTOR"/>
    <property type="match status" value="1"/>
</dbReference>
<accession>A0A8W8I4K3</accession>
<evidence type="ECO:0000256" key="5">
    <source>
        <dbReference type="ARBA" id="ARBA00023136"/>
    </source>
</evidence>
<evidence type="ECO:0000256" key="7">
    <source>
        <dbReference type="ARBA" id="ARBA00023224"/>
    </source>
</evidence>
<evidence type="ECO:0000256" key="6">
    <source>
        <dbReference type="ARBA" id="ARBA00023170"/>
    </source>
</evidence>
<evidence type="ECO:0000256" key="4">
    <source>
        <dbReference type="ARBA" id="ARBA00023040"/>
    </source>
</evidence>
<evidence type="ECO:0000256" key="2">
    <source>
        <dbReference type="ARBA" id="ARBA00022692"/>
    </source>
</evidence>
<dbReference type="InterPro" id="IPR017452">
    <property type="entry name" value="GPCR_Rhodpsn_7TM"/>
</dbReference>
<organism evidence="11 12">
    <name type="scientific">Magallana gigas</name>
    <name type="common">Pacific oyster</name>
    <name type="synonym">Crassostrea gigas</name>
    <dbReference type="NCBI Taxonomy" id="29159"/>
    <lineage>
        <taxon>Eukaryota</taxon>
        <taxon>Metazoa</taxon>
        <taxon>Spiralia</taxon>
        <taxon>Lophotrochozoa</taxon>
        <taxon>Mollusca</taxon>
        <taxon>Bivalvia</taxon>
        <taxon>Autobranchia</taxon>
        <taxon>Pteriomorphia</taxon>
        <taxon>Ostreida</taxon>
        <taxon>Ostreoidea</taxon>
        <taxon>Ostreidae</taxon>
        <taxon>Magallana</taxon>
    </lineage>
</organism>
<feature type="transmembrane region" description="Helical" evidence="9">
    <location>
        <begin position="323"/>
        <end position="349"/>
    </location>
</feature>
<dbReference type="GO" id="GO:0005886">
    <property type="term" value="C:plasma membrane"/>
    <property type="evidence" value="ECO:0007669"/>
    <property type="project" value="TreeGrafter"/>
</dbReference>
<evidence type="ECO:0000256" key="8">
    <source>
        <dbReference type="SAM" id="MobiDB-lite"/>
    </source>
</evidence>
<feature type="transmembrane region" description="Helical" evidence="9">
    <location>
        <begin position="224"/>
        <end position="248"/>
    </location>
</feature>
<feature type="transmembrane region" description="Helical" evidence="9">
    <location>
        <begin position="117"/>
        <end position="134"/>
    </location>
</feature>
<sequence>MEQSDFFNPLRWDRFCCVNLTDLERYTGRRHERSLVQCLIVYKPDEFDKLFVDKIRTFSYLCAFIHRYKTTMSLNASFDSNLTTPLYNESSTAAIHYDIYSTFCPEAVAVDKYVTPYTYVIGFPGNIFSLIIWLQRRMRNSSGYYLAALALVDLVFLSLQVVYELNEKWEVKCLDLPFICEFYPIIFLTSQYLSPILVLSFTVERYISICHPFKREAWCTTRNAKIVIVCTTVGCLCINSIQGFFWSYDSQNKKCFLRGSVVEYGTASFWTIWTWCVEAFVFLLVPLSILYFNIHVIVEARKLSKFEQSTLHSRTHRNSATTVMLLAVSFYQIFTTLPVTVIVTLYYTFPPGIEKDLPEITDAWRAHFQYYWAKTVIEEIGMTHYAGNFYIYMLTGKIFRQEFKKLMRPLIGGLKVKLTNTSMTEYSTVRTGSVKNRKEVTVRMCNGKSNGHPIDSTESEPVLNSSETQL</sequence>
<dbReference type="GO" id="GO:0004930">
    <property type="term" value="F:G protein-coupled receptor activity"/>
    <property type="evidence" value="ECO:0007669"/>
    <property type="project" value="UniProtKB-KW"/>
</dbReference>
<keyword evidence="12" id="KW-1185">Reference proteome</keyword>
<dbReference type="Pfam" id="PF00001">
    <property type="entry name" value="7tm_1"/>
    <property type="match status" value="1"/>
</dbReference>
<keyword evidence="3 9" id="KW-1133">Transmembrane helix</keyword>
<keyword evidence="7" id="KW-0807">Transducer</keyword>
<dbReference type="AlphaFoldDB" id="A0A8W8I4K3"/>
<proteinExistence type="predicted"/>
<evidence type="ECO:0000256" key="9">
    <source>
        <dbReference type="SAM" id="Phobius"/>
    </source>
</evidence>
<evidence type="ECO:0000313" key="11">
    <source>
        <dbReference type="EnsemblMetazoa" id="G12551.11:cds"/>
    </source>
</evidence>
<keyword evidence="2 9" id="KW-0812">Transmembrane</keyword>
<feature type="domain" description="G-protein coupled receptors family 1 profile" evidence="10">
    <location>
        <begin position="125"/>
        <end position="392"/>
    </location>
</feature>
<feature type="region of interest" description="Disordered" evidence="8">
    <location>
        <begin position="445"/>
        <end position="470"/>
    </location>
</feature>
<dbReference type="CDD" id="cd14978">
    <property type="entry name" value="7tmA_FMRFamide_R-like"/>
    <property type="match status" value="1"/>
</dbReference>
<evidence type="ECO:0000256" key="1">
    <source>
        <dbReference type="ARBA" id="ARBA00004141"/>
    </source>
</evidence>
<protein>
    <recommendedName>
        <fullName evidence="10">G-protein coupled receptors family 1 profile domain-containing protein</fullName>
    </recommendedName>
</protein>
<feature type="transmembrane region" description="Helical" evidence="9">
    <location>
        <begin position="268"/>
        <end position="292"/>
    </location>
</feature>